<dbReference type="GO" id="GO:0016853">
    <property type="term" value="F:isomerase activity"/>
    <property type="evidence" value="ECO:0007669"/>
    <property type="project" value="UniProtKB-KW"/>
</dbReference>
<organism evidence="2 3">
    <name type="scientific">Jeotgalibacillus haloalkalitolerans</name>
    <dbReference type="NCBI Taxonomy" id="3104292"/>
    <lineage>
        <taxon>Bacteria</taxon>
        <taxon>Bacillati</taxon>
        <taxon>Bacillota</taxon>
        <taxon>Bacilli</taxon>
        <taxon>Bacillales</taxon>
        <taxon>Caryophanaceae</taxon>
        <taxon>Jeotgalibacillus</taxon>
    </lineage>
</organism>
<feature type="domain" description="Xylose isomerase-like TIM barrel" evidence="1">
    <location>
        <begin position="22"/>
        <end position="250"/>
    </location>
</feature>
<dbReference type="PANTHER" id="PTHR12110">
    <property type="entry name" value="HYDROXYPYRUVATE ISOMERASE"/>
    <property type="match status" value="1"/>
</dbReference>
<reference evidence="2 3" key="1">
    <citation type="submission" date="2023-12" db="EMBL/GenBank/DDBJ databases">
        <title>Jeotgalibacillus haloalkaliphilus sp. nov., a novel salt-tolerant bacteria, isolated from the estuary of the Fenhe River into the Yellow River.</title>
        <authorList>
            <person name="Li Y."/>
        </authorList>
    </citation>
    <scope>NUCLEOTIDE SEQUENCE [LARGE SCALE GENOMIC DNA]</scope>
    <source>
        <strain evidence="2 3">HH7-29</strain>
    </source>
</reference>
<dbReference type="InterPro" id="IPR036237">
    <property type="entry name" value="Xyl_isomerase-like_sf"/>
</dbReference>
<protein>
    <submittedName>
        <fullName evidence="2">Sugar phosphate isomerase/epimerase</fullName>
    </submittedName>
</protein>
<accession>A0ABU5KHX9</accession>
<keyword evidence="3" id="KW-1185">Reference proteome</keyword>
<evidence type="ECO:0000259" key="1">
    <source>
        <dbReference type="Pfam" id="PF01261"/>
    </source>
</evidence>
<gene>
    <name evidence="2" type="ORF">UFB30_00785</name>
</gene>
<dbReference type="RefSeq" id="WP_322419766.1">
    <property type="nucleotide sequence ID" value="NZ_JAXQNN010000001.1"/>
</dbReference>
<evidence type="ECO:0000313" key="2">
    <source>
        <dbReference type="EMBL" id="MDZ5710728.1"/>
    </source>
</evidence>
<comment type="caution">
    <text evidence="2">The sequence shown here is derived from an EMBL/GenBank/DDBJ whole genome shotgun (WGS) entry which is preliminary data.</text>
</comment>
<name>A0ABU5KHX9_9BACL</name>
<dbReference type="Gene3D" id="3.20.20.150">
    <property type="entry name" value="Divalent-metal-dependent TIM barrel enzymes"/>
    <property type="match status" value="1"/>
</dbReference>
<evidence type="ECO:0000313" key="3">
    <source>
        <dbReference type="Proteomes" id="UP001292084"/>
    </source>
</evidence>
<dbReference type="Proteomes" id="UP001292084">
    <property type="component" value="Unassembled WGS sequence"/>
</dbReference>
<keyword evidence="2" id="KW-0413">Isomerase</keyword>
<sequence length="270" mass="30354">MKLSICTISFRHHLLSIDHIADWAKEHHFDGIELWGVHAKNLADNPAYGEAWIKDKGLYISMISDYLPLELDTDRMLEETMKLSKLAKRWGTHKIRTFAGKKGSAETTSEERADLVHALRTVCCYLDAEGQQAIVETHPGTLTDSLESTIQLMEEVDHPALKVNFDVLHIWESGADPAEALRKLQPYTAHFHLKNITAKKHLGVFAPHNVYAAAGSREGMTPLAKGAIDYERFLRLLSHDAEASLEWFGPNVKEVLEMDGVMVREGIFAV</sequence>
<dbReference type="InterPro" id="IPR013022">
    <property type="entry name" value="Xyl_isomerase-like_TIM-brl"/>
</dbReference>
<dbReference type="SUPFAM" id="SSF51658">
    <property type="entry name" value="Xylose isomerase-like"/>
    <property type="match status" value="1"/>
</dbReference>
<dbReference type="Pfam" id="PF01261">
    <property type="entry name" value="AP_endonuc_2"/>
    <property type="match status" value="1"/>
</dbReference>
<dbReference type="EMBL" id="JAXQNN010000001">
    <property type="protein sequence ID" value="MDZ5710728.1"/>
    <property type="molecule type" value="Genomic_DNA"/>
</dbReference>
<dbReference type="PANTHER" id="PTHR12110:SF21">
    <property type="entry name" value="XYLOSE ISOMERASE-LIKE TIM BARREL DOMAIN-CONTAINING PROTEIN"/>
    <property type="match status" value="1"/>
</dbReference>
<proteinExistence type="predicted"/>
<dbReference type="InterPro" id="IPR050312">
    <property type="entry name" value="IolE/XylAMocC-like"/>
</dbReference>